<feature type="domain" description="ARMC9 CTLH-like" evidence="7">
    <location>
        <begin position="47"/>
        <end position="168"/>
    </location>
</feature>
<dbReference type="Proteomes" id="UP001374579">
    <property type="component" value="Unassembled WGS sequence"/>
</dbReference>
<keyword evidence="9" id="KW-1185">Reference proteome</keyword>
<evidence type="ECO:0000256" key="6">
    <source>
        <dbReference type="SAM" id="MobiDB-lite"/>
    </source>
</evidence>
<sequence length="780" mass="86671">MATACERLDELVKDYLFFRGFTTTTKTLDYEIKHDKDKGLRADRIVEQLMAYVGSHDLQHLREYWGHLNQRFFSRLEQRYAVSVRKLEVSLWKLYVVNAQQNNRQDRVRDFFEKLGPELQNQLEFRDWFAFQFLPNPSENGSFALYFTRQWQETVQLSLHNFLQVILQAMPVPALLNFEQDSKRMQALQDENDFLRNQIRFGTPAEKIKGYRMKTTEKMTSIPQPLPDLIYDFSGLADTSNESKADTGSERQKPTRRFPMNLSTPLLKRNRQAAPQQDSTAGSQQQSSHGNQSSNNSSVDSLAHPVTQGGTSVSASGQGVASSTHASGGIVTTAAQRTGGGRAAGDTQSSSASQQSGSTEASAVSGMPQKKTAKEMISFPPYTSPMAERGDPLPARSRGLSAPDRAFQQGQGDKSAGRLESAVEEAGSVESQLTVPVDYGPVESLRPIPEGKQCPFLVLSDDEYLEHQSAICYSRFSLTGQHIASLDTNGIVKVWTWSPQPSTTATVMSRAPFLSLDWASKSDRWLLIGNQSGQIRLFDTREIKTFREASVESSQMKVTYLSTCPSTMTFASCLTPISPDPGVDAGKLAIWDLKTMKMERYLPIDPGTASMSCCVHNSNGKLLLAGSHEGIIRLYDLNQRQCVKTWKSGDTPVQTIQFAHQETSFFVMGPDRTLQEWSMAQTNRPIQQIRISDNATHDLPGGQLFSLNKDKSYMLCGMQQRGVISKVDEGHTKGSMQKILELSPHGDVVTTVDWSPNIDTPVCVTGARDGHLKVATLLSQ</sequence>
<evidence type="ECO:0000256" key="1">
    <source>
        <dbReference type="ARBA" id="ARBA00004220"/>
    </source>
</evidence>
<organism evidence="8 9">
    <name type="scientific">Littorina saxatilis</name>
    <dbReference type="NCBI Taxonomy" id="31220"/>
    <lineage>
        <taxon>Eukaryota</taxon>
        <taxon>Metazoa</taxon>
        <taxon>Spiralia</taxon>
        <taxon>Lophotrochozoa</taxon>
        <taxon>Mollusca</taxon>
        <taxon>Gastropoda</taxon>
        <taxon>Caenogastropoda</taxon>
        <taxon>Littorinimorpha</taxon>
        <taxon>Littorinoidea</taxon>
        <taxon>Littorinidae</taxon>
        <taxon>Littorina</taxon>
    </lineage>
</organism>
<dbReference type="SUPFAM" id="SSF50978">
    <property type="entry name" value="WD40 repeat-like"/>
    <property type="match status" value="1"/>
</dbReference>
<evidence type="ECO:0000256" key="3">
    <source>
        <dbReference type="ARBA" id="ARBA00006128"/>
    </source>
</evidence>
<feature type="compositionally biased region" description="Basic and acidic residues" evidence="6">
    <location>
        <begin position="241"/>
        <end position="253"/>
    </location>
</feature>
<evidence type="ECO:0000313" key="8">
    <source>
        <dbReference type="EMBL" id="KAK7109370.1"/>
    </source>
</evidence>
<feature type="region of interest" description="Disordered" evidence="6">
    <location>
        <begin position="238"/>
        <end position="427"/>
    </location>
</feature>
<dbReference type="GO" id="GO:0031901">
    <property type="term" value="C:early endosome membrane"/>
    <property type="evidence" value="ECO:0007669"/>
    <property type="project" value="UniProtKB-SubCell"/>
</dbReference>
<proteinExistence type="inferred from homology"/>
<evidence type="ECO:0000313" key="9">
    <source>
        <dbReference type="Proteomes" id="UP001374579"/>
    </source>
</evidence>
<dbReference type="PANTHER" id="PTHR13083:SF3">
    <property type="entry name" value="WD REPEAT-CONTAINING PROTEIN 91"/>
    <property type="match status" value="1"/>
</dbReference>
<dbReference type="Pfam" id="PF00400">
    <property type="entry name" value="WD40"/>
    <property type="match status" value="2"/>
</dbReference>
<dbReference type="InterPro" id="IPR036322">
    <property type="entry name" value="WD40_repeat_dom_sf"/>
</dbReference>
<dbReference type="GO" id="GO:0141039">
    <property type="term" value="F:phosphatidylinositol 3-kinase inhibitor activity"/>
    <property type="evidence" value="ECO:0007669"/>
    <property type="project" value="InterPro"/>
</dbReference>
<protein>
    <recommendedName>
        <fullName evidence="4">WD repeat-containing protein 91</fullName>
    </recommendedName>
</protein>
<evidence type="ECO:0000256" key="5">
    <source>
        <dbReference type="ARBA" id="ARBA00022753"/>
    </source>
</evidence>
<dbReference type="Gene3D" id="2.130.10.10">
    <property type="entry name" value="YVTN repeat-like/Quinoprotein amine dehydrogenase"/>
    <property type="match status" value="1"/>
</dbReference>
<name>A0AAN9GJU4_9CAEN</name>
<feature type="compositionally biased region" description="Low complexity" evidence="6">
    <location>
        <begin position="306"/>
        <end position="324"/>
    </location>
</feature>
<dbReference type="SMART" id="SM00320">
    <property type="entry name" value="WD40"/>
    <property type="match status" value="5"/>
</dbReference>
<feature type="compositionally biased region" description="Low complexity" evidence="6">
    <location>
        <begin position="344"/>
        <end position="363"/>
    </location>
</feature>
<dbReference type="InterPro" id="IPR015943">
    <property type="entry name" value="WD40/YVTN_repeat-like_dom_sf"/>
</dbReference>
<dbReference type="InterPro" id="IPR039724">
    <property type="entry name" value="WDR91"/>
</dbReference>
<comment type="caution">
    <text evidence="8">The sequence shown here is derived from an EMBL/GenBank/DDBJ whole genome shotgun (WGS) entry which is preliminary data.</text>
</comment>
<reference evidence="8 9" key="1">
    <citation type="submission" date="2024-02" db="EMBL/GenBank/DDBJ databases">
        <title>Chromosome-scale genome assembly of the rough periwinkle Littorina saxatilis.</title>
        <authorList>
            <person name="De Jode A."/>
            <person name="Faria R."/>
            <person name="Formenti G."/>
            <person name="Sims Y."/>
            <person name="Smith T.P."/>
            <person name="Tracey A."/>
            <person name="Wood J.M.D."/>
            <person name="Zagrodzka Z.B."/>
            <person name="Johannesson K."/>
            <person name="Butlin R.K."/>
            <person name="Leder E.H."/>
        </authorList>
    </citation>
    <scope>NUCLEOTIDE SEQUENCE [LARGE SCALE GENOMIC DNA]</scope>
    <source>
        <strain evidence="8">Snail1</strain>
        <tissue evidence="8">Muscle</tissue>
    </source>
</reference>
<dbReference type="AlphaFoldDB" id="A0AAN9GJU4"/>
<dbReference type="PANTHER" id="PTHR13083">
    <property type="entry name" value="WD REPEAT-CONTAINING PROTEIN 91"/>
    <property type="match status" value="1"/>
</dbReference>
<dbReference type="Pfam" id="PF23138">
    <property type="entry name" value="CTLH_Armc9"/>
    <property type="match status" value="1"/>
</dbReference>
<accession>A0AAN9GJU4</accession>
<keyword evidence="5" id="KW-0967">Endosome</keyword>
<dbReference type="GO" id="GO:0051898">
    <property type="term" value="P:negative regulation of phosphatidylinositol 3-kinase/protein kinase B signal transduction"/>
    <property type="evidence" value="ECO:0007669"/>
    <property type="project" value="InterPro"/>
</dbReference>
<evidence type="ECO:0000259" key="7">
    <source>
        <dbReference type="Pfam" id="PF23138"/>
    </source>
</evidence>
<evidence type="ECO:0000256" key="2">
    <source>
        <dbReference type="ARBA" id="ARBA00004414"/>
    </source>
</evidence>
<dbReference type="EMBL" id="JBAMIC010000003">
    <property type="protein sequence ID" value="KAK7109370.1"/>
    <property type="molecule type" value="Genomic_DNA"/>
</dbReference>
<dbReference type="InterPro" id="IPR056327">
    <property type="entry name" value="ARMC9_CTLH-like_dom"/>
</dbReference>
<dbReference type="GO" id="GO:0045022">
    <property type="term" value="P:early endosome to late endosome transport"/>
    <property type="evidence" value="ECO:0007669"/>
    <property type="project" value="InterPro"/>
</dbReference>
<dbReference type="InterPro" id="IPR001680">
    <property type="entry name" value="WD40_rpt"/>
</dbReference>
<comment type="similarity">
    <text evidence="3">Belongs to the WD repeat WDR91 family.</text>
</comment>
<comment type="subcellular location">
    <subcellularLocation>
        <location evidence="1">Early endosome membrane</location>
        <topology evidence="1">Peripheral membrane protein</topology>
    </subcellularLocation>
    <subcellularLocation>
        <location evidence="2">Late endosome membrane</location>
    </subcellularLocation>
</comment>
<evidence type="ECO:0000256" key="4">
    <source>
        <dbReference type="ARBA" id="ARBA00021116"/>
    </source>
</evidence>
<feature type="compositionally biased region" description="Low complexity" evidence="6">
    <location>
        <begin position="282"/>
        <end position="298"/>
    </location>
</feature>
<gene>
    <name evidence="8" type="ORF">V1264_013420</name>
</gene>
<dbReference type="GO" id="GO:0031902">
    <property type="term" value="C:late endosome membrane"/>
    <property type="evidence" value="ECO:0007669"/>
    <property type="project" value="UniProtKB-SubCell"/>
</dbReference>